<dbReference type="PANTHER" id="PTHR34273:SF2">
    <property type="entry name" value="METHYLTHIORIBOSE KINASE"/>
    <property type="match status" value="1"/>
</dbReference>
<accession>A0A0F4QJV3</accession>
<evidence type="ECO:0000256" key="5">
    <source>
        <dbReference type="ARBA" id="ARBA00022741"/>
    </source>
</evidence>
<name>A0A0F4QJV3_9GAMM</name>
<keyword evidence="5" id="KW-0547">Nucleotide-binding</keyword>
<evidence type="ECO:0000256" key="4">
    <source>
        <dbReference type="ARBA" id="ARBA00022679"/>
    </source>
</evidence>
<dbReference type="PANTHER" id="PTHR34273">
    <property type="entry name" value="METHYLTHIORIBOSE KINASE"/>
    <property type="match status" value="1"/>
</dbReference>
<dbReference type="InterPro" id="IPR011009">
    <property type="entry name" value="Kinase-like_dom_sf"/>
</dbReference>
<dbReference type="Proteomes" id="UP000033452">
    <property type="component" value="Unassembled WGS sequence"/>
</dbReference>
<dbReference type="OrthoDB" id="9777791at2"/>
<evidence type="ECO:0000256" key="6">
    <source>
        <dbReference type="ARBA" id="ARBA00022777"/>
    </source>
</evidence>
<dbReference type="Gene3D" id="3.90.1200.10">
    <property type="match status" value="1"/>
</dbReference>
<dbReference type="GO" id="GO:0005524">
    <property type="term" value="F:ATP binding"/>
    <property type="evidence" value="ECO:0007669"/>
    <property type="project" value="UniProtKB-KW"/>
</dbReference>
<keyword evidence="10" id="KW-1185">Reference proteome</keyword>
<reference evidence="9 10" key="1">
    <citation type="journal article" date="2015" name="BMC Genomics">
        <title>Genome mining reveals unlocked bioactive potential of marine Gram-negative bacteria.</title>
        <authorList>
            <person name="Machado H."/>
            <person name="Sonnenschein E.C."/>
            <person name="Melchiorsen J."/>
            <person name="Gram L."/>
        </authorList>
    </citation>
    <scope>NUCLEOTIDE SEQUENCE [LARGE SCALE GENOMIC DNA]</scope>
    <source>
        <strain evidence="9 10">S2471</strain>
    </source>
</reference>
<keyword evidence="6 9" id="KW-0418">Kinase</keyword>
<keyword evidence="4" id="KW-0808">Transferase</keyword>
<organism evidence="9 10">
    <name type="scientific">Pseudoalteromonas rubra</name>
    <dbReference type="NCBI Taxonomy" id="43658"/>
    <lineage>
        <taxon>Bacteria</taxon>
        <taxon>Pseudomonadati</taxon>
        <taxon>Pseudomonadota</taxon>
        <taxon>Gammaproteobacteria</taxon>
        <taxon>Alteromonadales</taxon>
        <taxon>Pseudoalteromonadaceae</taxon>
        <taxon>Pseudoalteromonas</taxon>
    </lineage>
</organism>
<dbReference type="Pfam" id="PF01636">
    <property type="entry name" value="APH"/>
    <property type="match status" value="1"/>
</dbReference>
<gene>
    <name evidence="9" type="ORF">TW77_15195</name>
</gene>
<dbReference type="GO" id="GO:0009086">
    <property type="term" value="P:methionine biosynthetic process"/>
    <property type="evidence" value="ECO:0007669"/>
    <property type="project" value="InterPro"/>
</dbReference>
<dbReference type="AlphaFoldDB" id="A0A0F4QJV3"/>
<comment type="subunit">
    <text evidence="2">Homodimer.</text>
</comment>
<evidence type="ECO:0000259" key="8">
    <source>
        <dbReference type="Pfam" id="PF01636"/>
    </source>
</evidence>
<sequence>MSAYQAFDNDRAIEYINNQGDLFPPDANLSCNKFSNDKLYLVFRITDQHQRSVILKQARPDAHDTGASWPQALERARIEASTLRRHGKVCPAQTVRMLHHDSEQAIIILEDLGHLHVLRTELNAGRTFANLGRDAARYLATTSFYHSDFYLTPEGKKALFLSFNNPQMRSIAETVFFDDPYQDSARNHYPDALHNEINKLRQNTALKLAVARLRQSFQSSSQTLVHGNVHSGSLFVDDTTTKFTDPKLAFFGPIGLDLGCFIGNLLLNFCSQHGRIKAASRRRDMHTYLLRTIDICLSEFEQQWFELCAQHGTGNTPKTADHVEHFVRAALQDAVGYCGSEMIRRITGQAQVSDLDKIEDAQARLHAQRLALEVGQQLILHARSCQSKSACYQLIISVLL</sequence>
<dbReference type="InterPro" id="IPR002575">
    <property type="entry name" value="Aminoglycoside_PTrfase"/>
</dbReference>
<comment type="caution">
    <text evidence="9">The sequence shown here is derived from an EMBL/GenBank/DDBJ whole genome shotgun (WGS) entry which is preliminary data.</text>
</comment>
<feature type="domain" description="Aminoglycoside phosphotransferase" evidence="8">
    <location>
        <begin position="41"/>
        <end position="262"/>
    </location>
</feature>
<dbReference type="Gene3D" id="3.30.200.20">
    <property type="entry name" value="Phosphorylase Kinase, domain 1"/>
    <property type="match status" value="1"/>
</dbReference>
<evidence type="ECO:0000313" key="9">
    <source>
        <dbReference type="EMBL" id="KJZ07550.1"/>
    </source>
</evidence>
<dbReference type="EMBL" id="JXYA01000036">
    <property type="protein sequence ID" value="KJZ07550.1"/>
    <property type="molecule type" value="Genomic_DNA"/>
</dbReference>
<evidence type="ECO:0000313" key="10">
    <source>
        <dbReference type="Proteomes" id="UP000033452"/>
    </source>
</evidence>
<evidence type="ECO:0000256" key="7">
    <source>
        <dbReference type="ARBA" id="ARBA00022840"/>
    </source>
</evidence>
<dbReference type="InterPro" id="IPR009212">
    <property type="entry name" value="Methylthioribose_kinase"/>
</dbReference>
<dbReference type="EC" id="2.7.1.100" evidence="3"/>
<comment type="similarity">
    <text evidence="1">Belongs to the methylthioribose kinase family.</text>
</comment>
<protein>
    <recommendedName>
        <fullName evidence="3">S-methyl-5-thioribose kinase</fullName>
        <ecNumber evidence="3">2.7.1.100</ecNumber>
    </recommendedName>
</protein>
<dbReference type="PIRSF" id="PIRSF031134">
    <property type="entry name" value="MTRK"/>
    <property type="match status" value="1"/>
</dbReference>
<evidence type="ECO:0000256" key="2">
    <source>
        <dbReference type="ARBA" id="ARBA00011738"/>
    </source>
</evidence>
<dbReference type="PATRIC" id="fig|43658.5.peg.3218"/>
<evidence type="ECO:0000256" key="1">
    <source>
        <dbReference type="ARBA" id="ARBA00010165"/>
    </source>
</evidence>
<proteinExistence type="inferred from homology"/>
<dbReference type="NCBIfam" id="TIGR01767">
    <property type="entry name" value="MTRK"/>
    <property type="match status" value="1"/>
</dbReference>
<keyword evidence="7" id="KW-0067">ATP-binding</keyword>
<evidence type="ECO:0000256" key="3">
    <source>
        <dbReference type="ARBA" id="ARBA00012128"/>
    </source>
</evidence>
<dbReference type="RefSeq" id="WP_046005836.1">
    <property type="nucleotide sequence ID" value="NZ_JXYA01000036.1"/>
</dbReference>
<dbReference type="GO" id="GO:0046522">
    <property type="term" value="F:S-methyl-5-thioribose kinase activity"/>
    <property type="evidence" value="ECO:0007669"/>
    <property type="project" value="UniProtKB-EC"/>
</dbReference>
<dbReference type="SUPFAM" id="SSF56112">
    <property type="entry name" value="Protein kinase-like (PK-like)"/>
    <property type="match status" value="1"/>
</dbReference>